<gene>
    <name evidence="10" type="ORF">A4U43_C01F24660</name>
</gene>
<keyword evidence="5 8" id="KW-0378">Hydrolase</keyword>
<dbReference type="Pfam" id="PF00295">
    <property type="entry name" value="Glyco_hydro_28"/>
    <property type="match status" value="1"/>
</dbReference>
<evidence type="ECO:0000256" key="2">
    <source>
        <dbReference type="ARBA" id="ARBA00008834"/>
    </source>
</evidence>
<dbReference type="InterPro" id="IPR006626">
    <property type="entry name" value="PbH1"/>
</dbReference>
<dbReference type="GO" id="GO:0005975">
    <property type="term" value="P:carbohydrate metabolic process"/>
    <property type="evidence" value="ECO:0007669"/>
    <property type="project" value="InterPro"/>
</dbReference>
<keyword evidence="6 8" id="KW-0326">Glycosidase</keyword>
<dbReference type="GO" id="GO:0004650">
    <property type="term" value="F:polygalacturonase activity"/>
    <property type="evidence" value="ECO:0007669"/>
    <property type="project" value="InterPro"/>
</dbReference>
<dbReference type="EMBL" id="CM007381">
    <property type="protein sequence ID" value="ONK81047.1"/>
    <property type="molecule type" value="Genomic_DNA"/>
</dbReference>
<evidence type="ECO:0000256" key="6">
    <source>
        <dbReference type="ARBA" id="ARBA00023295"/>
    </source>
</evidence>
<evidence type="ECO:0000256" key="9">
    <source>
        <dbReference type="SAM" id="SignalP"/>
    </source>
</evidence>
<dbReference type="SUPFAM" id="SSF51126">
    <property type="entry name" value="Pectin lyase-like"/>
    <property type="match status" value="1"/>
</dbReference>
<evidence type="ECO:0000256" key="4">
    <source>
        <dbReference type="ARBA" id="ARBA00022525"/>
    </source>
</evidence>
<sequence length="373" mass="40728">MLIFGLATLLEVGIAGAGPPPVFNVLNFGAKGDGFADDTQMEGTLIAPNDPRWWKGIDPSRWLQFQHVGTLNVFGGGIINGRGQNWWKQSCKDNPKPAITFEDCNDLWVRDLQSIDSPQVHMLLFNCQRATLSNLKMVAPELSPNTDGIHVQNSQHVYIQNSTMQTGDDCISIGDLVNDVHIDQIVCGPGHGISIGSLGRYGSAASVEGITVRYSNFYGTTNGVRIKTWQGGKGFVRGIRFEHCNFTKVDNPVIIDQYYCDSPSKCPPQAFRKALALISGAGSDTSTMIISEYRTVFVKPISFISPCDDCISTRDYVYDIDIESITCGPDNDIRLGSGNGGRRAQGEGRRAEEYRGLVGVEVDRRRGLGGRAG</sequence>
<protein>
    <recommendedName>
        <fullName evidence="12">Polygalacturonase</fullName>
    </recommendedName>
</protein>
<dbReference type="InterPro" id="IPR012334">
    <property type="entry name" value="Pectin_lyas_fold"/>
</dbReference>
<dbReference type="GO" id="GO:0071555">
    <property type="term" value="P:cell wall organization"/>
    <property type="evidence" value="ECO:0007669"/>
    <property type="project" value="UniProtKB-KW"/>
</dbReference>
<dbReference type="Proteomes" id="UP000243459">
    <property type="component" value="Chromosome 1"/>
</dbReference>
<dbReference type="OMA" id="DEHAITF"/>
<keyword evidence="4" id="KW-0964">Secreted</keyword>
<evidence type="ECO:0000256" key="7">
    <source>
        <dbReference type="ARBA" id="ARBA00023316"/>
    </source>
</evidence>
<accession>A0A5P1FUD7</accession>
<comment type="similarity">
    <text evidence="2 8">Belongs to the glycosyl hydrolase 28 family.</text>
</comment>
<evidence type="ECO:0000256" key="3">
    <source>
        <dbReference type="ARBA" id="ARBA00022512"/>
    </source>
</evidence>
<reference evidence="11" key="1">
    <citation type="journal article" date="2017" name="Nat. Commun.">
        <title>The asparagus genome sheds light on the origin and evolution of a young Y chromosome.</title>
        <authorList>
            <person name="Harkess A."/>
            <person name="Zhou J."/>
            <person name="Xu C."/>
            <person name="Bowers J.E."/>
            <person name="Van der Hulst R."/>
            <person name="Ayyampalayam S."/>
            <person name="Mercati F."/>
            <person name="Riccardi P."/>
            <person name="McKain M.R."/>
            <person name="Kakrana A."/>
            <person name="Tang H."/>
            <person name="Ray J."/>
            <person name="Groenendijk J."/>
            <person name="Arikit S."/>
            <person name="Mathioni S.M."/>
            <person name="Nakano M."/>
            <person name="Shan H."/>
            <person name="Telgmann-Rauber A."/>
            <person name="Kanno A."/>
            <person name="Yue Z."/>
            <person name="Chen H."/>
            <person name="Li W."/>
            <person name="Chen Y."/>
            <person name="Xu X."/>
            <person name="Zhang Y."/>
            <person name="Luo S."/>
            <person name="Chen H."/>
            <person name="Gao J."/>
            <person name="Mao Z."/>
            <person name="Pires J.C."/>
            <person name="Luo M."/>
            <person name="Kudrna D."/>
            <person name="Wing R.A."/>
            <person name="Meyers B.C."/>
            <person name="Yi K."/>
            <person name="Kong H."/>
            <person name="Lavrijsen P."/>
            <person name="Sunseri F."/>
            <person name="Falavigna A."/>
            <person name="Ye Y."/>
            <person name="Leebens-Mack J.H."/>
            <person name="Chen G."/>
        </authorList>
    </citation>
    <scope>NUCLEOTIDE SEQUENCE [LARGE SCALE GENOMIC DNA]</scope>
    <source>
        <strain evidence="11">cv. DH0086</strain>
    </source>
</reference>
<dbReference type="InterPro" id="IPR011050">
    <property type="entry name" value="Pectin_lyase_fold/virulence"/>
</dbReference>
<organism evidence="10 11">
    <name type="scientific">Asparagus officinalis</name>
    <name type="common">Garden asparagus</name>
    <dbReference type="NCBI Taxonomy" id="4686"/>
    <lineage>
        <taxon>Eukaryota</taxon>
        <taxon>Viridiplantae</taxon>
        <taxon>Streptophyta</taxon>
        <taxon>Embryophyta</taxon>
        <taxon>Tracheophyta</taxon>
        <taxon>Spermatophyta</taxon>
        <taxon>Magnoliopsida</taxon>
        <taxon>Liliopsida</taxon>
        <taxon>Asparagales</taxon>
        <taxon>Asparagaceae</taxon>
        <taxon>Asparagoideae</taxon>
        <taxon>Asparagus</taxon>
    </lineage>
</organism>
<keyword evidence="9" id="KW-0732">Signal</keyword>
<dbReference type="InterPro" id="IPR000743">
    <property type="entry name" value="Glyco_hydro_28"/>
</dbReference>
<evidence type="ECO:0000256" key="8">
    <source>
        <dbReference type="RuleBase" id="RU361169"/>
    </source>
</evidence>
<keyword evidence="7" id="KW-0961">Cell wall biogenesis/degradation</keyword>
<evidence type="ECO:0000256" key="5">
    <source>
        <dbReference type="ARBA" id="ARBA00022801"/>
    </source>
</evidence>
<keyword evidence="11" id="KW-1185">Reference proteome</keyword>
<evidence type="ECO:0000313" key="11">
    <source>
        <dbReference type="Proteomes" id="UP000243459"/>
    </source>
</evidence>
<dbReference type="PANTHER" id="PTHR31375">
    <property type="match status" value="1"/>
</dbReference>
<dbReference type="AlphaFoldDB" id="A0A5P1FUD7"/>
<keyword evidence="3" id="KW-0134">Cell wall</keyword>
<dbReference type="SMART" id="SM00710">
    <property type="entry name" value="PbH1"/>
    <property type="match status" value="4"/>
</dbReference>
<evidence type="ECO:0000313" key="10">
    <source>
        <dbReference type="EMBL" id="ONK81047.1"/>
    </source>
</evidence>
<name>A0A5P1FUD7_ASPOF</name>
<dbReference type="Gene3D" id="2.160.20.10">
    <property type="entry name" value="Single-stranded right-handed beta-helix, Pectin lyase-like"/>
    <property type="match status" value="1"/>
</dbReference>
<evidence type="ECO:0000256" key="1">
    <source>
        <dbReference type="ARBA" id="ARBA00004191"/>
    </source>
</evidence>
<proteinExistence type="inferred from homology"/>
<feature type="chain" id="PRO_5024420481" description="Polygalacturonase" evidence="9">
    <location>
        <begin position="18"/>
        <end position="373"/>
    </location>
</feature>
<feature type="signal peptide" evidence="9">
    <location>
        <begin position="1"/>
        <end position="17"/>
    </location>
</feature>
<evidence type="ECO:0008006" key="12">
    <source>
        <dbReference type="Google" id="ProtNLM"/>
    </source>
</evidence>
<comment type="subcellular location">
    <subcellularLocation>
        <location evidence="1">Secreted</location>
        <location evidence="1">Cell wall</location>
    </subcellularLocation>
</comment>
<dbReference type="Gramene" id="ONK81047">
    <property type="protein sequence ID" value="ONK81047"/>
    <property type="gene ID" value="A4U43_C01F24660"/>
</dbReference>